<evidence type="ECO:0000256" key="2">
    <source>
        <dbReference type="ARBA" id="ARBA00022525"/>
    </source>
</evidence>
<name>A0ABD2WHR1_9HYME</name>
<evidence type="ECO:0000256" key="1">
    <source>
        <dbReference type="ARBA" id="ARBA00004613"/>
    </source>
</evidence>
<feature type="domain" description="Kazal-like" evidence="5">
    <location>
        <begin position="20"/>
        <end position="74"/>
    </location>
</feature>
<proteinExistence type="predicted"/>
<keyword evidence="4" id="KW-0732">Signal</keyword>
<dbReference type="InterPro" id="IPR039932">
    <property type="entry name" value="Spink4-like"/>
</dbReference>
<dbReference type="EMBL" id="JBJJXI010000107">
    <property type="protein sequence ID" value="KAL3392067.1"/>
    <property type="molecule type" value="Genomic_DNA"/>
</dbReference>
<keyword evidence="2" id="KW-0964">Secreted</keyword>
<evidence type="ECO:0000256" key="4">
    <source>
        <dbReference type="SAM" id="SignalP"/>
    </source>
</evidence>
<dbReference type="AlphaFoldDB" id="A0ABD2WHR1"/>
<evidence type="ECO:0000256" key="3">
    <source>
        <dbReference type="ARBA" id="ARBA00023157"/>
    </source>
</evidence>
<keyword evidence="7" id="KW-1185">Reference proteome</keyword>
<protein>
    <recommendedName>
        <fullName evidence="5">Kazal-like domain-containing protein</fullName>
    </recommendedName>
</protein>
<keyword evidence="3" id="KW-1015">Disulfide bond</keyword>
<dbReference type="PANTHER" id="PTHR21179">
    <property type="entry name" value="SERINE-TYPE ENDOPEPTIDASE INHIBITOR"/>
    <property type="match status" value="1"/>
</dbReference>
<sequence>MFKFRLLVVVLSAAVASISVEAKPACHCPVSHDLRPLCASDGRSYSNDDALECAKKCHRISHDVVKVHDWYCAANGQMHFTTRSPKNLGPQPIPESRNCECFHYHIYDPLCASNGKSYANDGELECDKKCHGTSHDVVKVHNGNCRENEKKGSALGKTQSTDCFCPVTADYAPFCASDGESYVNAGSLECAKKCHGTSHDVVKVHDGNCKAFQPEIYPSYEKCQCDHVYVNDPVCASDGKSYDNEGELQCHKKCYDTNDLFIVHRGRCHINLDPVYPVESIYPVEPYPVQPYPIEPDKCQCSHVYVSDPVCGSNGETYENSLELECDKKCHNKNDLVVAYHGRCNMSRPPIYLHK</sequence>
<dbReference type="SUPFAM" id="SSF100895">
    <property type="entry name" value="Kazal-type serine protease inhibitors"/>
    <property type="match status" value="5"/>
</dbReference>
<dbReference type="InterPro" id="IPR002350">
    <property type="entry name" value="Kazal_dom"/>
</dbReference>
<evidence type="ECO:0000259" key="5">
    <source>
        <dbReference type="PROSITE" id="PS51465"/>
    </source>
</evidence>
<dbReference type="InterPro" id="IPR036058">
    <property type="entry name" value="Kazal_dom_sf"/>
</dbReference>
<feature type="domain" description="Kazal-like" evidence="5">
    <location>
        <begin position="293"/>
        <end position="346"/>
    </location>
</feature>
<organism evidence="6 7">
    <name type="scientific">Trichogramma kaykai</name>
    <dbReference type="NCBI Taxonomy" id="54128"/>
    <lineage>
        <taxon>Eukaryota</taxon>
        <taxon>Metazoa</taxon>
        <taxon>Ecdysozoa</taxon>
        <taxon>Arthropoda</taxon>
        <taxon>Hexapoda</taxon>
        <taxon>Insecta</taxon>
        <taxon>Pterygota</taxon>
        <taxon>Neoptera</taxon>
        <taxon>Endopterygota</taxon>
        <taxon>Hymenoptera</taxon>
        <taxon>Apocrita</taxon>
        <taxon>Proctotrupomorpha</taxon>
        <taxon>Chalcidoidea</taxon>
        <taxon>Trichogrammatidae</taxon>
        <taxon>Trichogramma</taxon>
    </lineage>
</organism>
<feature type="signal peptide" evidence="4">
    <location>
        <begin position="1"/>
        <end position="22"/>
    </location>
</feature>
<dbReference type="PROSITE" id="PS51465">
    <property type="entry name" value="KAZAL_2"/>
    <property type="match status" value="4"/>
</dbReference>
<feature type="chain" id="PRO_5044892471" description="Kazal-like domain-containing protein" evidence="4">
    <location>
        <begin position="23"/>
        <end position="355"/>
    </location>
</feature>
<dbReference type="CDD" id="cd00104">
    <property type="entry name" value="KAZAL_FS"/>
    <property type="match status" value="2"/>
</dbReference>
<feature type="domain" description="Kazal-like" evidence="5">
    <location>
        <begin position="203"/>
        <end position="270"/>
    </location>
</feature>
<evidence type="ECO:0000313" key="7">
    <source>
        <dbReference type="Proteomes" id="UP001627154"/>
    </source>
</evidence>
<comment type="subcellular location">
    <subcellularLocation>
        <location evidence="1">Secreted</location>
    </subcellularLocation>
</comment>
<dbReference type="SMART" id="SM00280">
    <property type="entry name" value="KAZAL"/>
    <property type="match status" value="5"/>
</dbReference>
<comment type="caution">
    <text evidence="6">The sequence shown here is derived from an EMBL/GenBank/DDBJ whole genome shotgun (WGS) entry which is preliminary data.</text>
</comment>
<gene>
    <name evidence="6" type="ORF">TKK_013388</name>
</gene>
<dbReference type="Proteomes" id="UP001627154">
    <property type="component" value="Unassembled WGS sequence"/>
</dbReference>
<evidence type="ECO:0000313" key="6">
    <source>
        <dbReference type="EMBL" id="KAL3392067.1"/>
    </source>
</evidence>
<dbReference type="Pfam" id="PF07648">
    <property type="entry name" value="Kazal_2"/>
    <property type="match status" value="5"/>
</dbReference>
<reference evidence="6 7" key="1">
    <citation type="journal article" date="2024" name="bioRxiv">
        <title>A reference genome for Trichogramma kaykai: A tiny desert-dwelling parasitoid wasp with competing sex-ratio distorters.</title>
        <authorList>
            <person name="Culotta J."/>
            <person name="Lindsey A.R."/>
        </authorList>
    </citation>
    <scope>NUCLEOTIDE SEQUENCE [LARGE SCALE GENOMIC DNA]</scope>
    <source>
        <strain evidence="6 7">KSX58</strain>
    </source>
</reference>
<feature type="domain" description="Kazal-like" evidence="5">
    <location>
        <begin position="93"/>
        <end position="147"/>
    </location>
</feature>
<dbReference type="Gene3D" id="3.30.60.30">
    <property type="match status" value="5"/>
</dbReference>
<dbReference type="PANTHER" id="PTHR21179:SF0">
    <property type="entry name" value="SERINE PROTEASE INHIBITOR KAZAL-TYPE 4"/>
    <property type="match status" value="1"/>
</dbReference>
<dbReference type="GO" id="GO:0005576">
    <property type="term" value="C:extracellular region"/>
    <property type="evidence" value="ECO:0007669"/>
    <property type="project" value="UniProtKB-SubCell"/>
</dbReference>
<accession>A0ABD2WHR1</accession>